<dbReference type="Proteomes" id="UP000002280">
    <property type="component" value="Chromosome 2"/>
</dbReference>
<reference evidence="8" key="3">
    <citation type="submission" date="2025-09" db="UniProtKB">
        <authorList>
            <consortium name="Ensembl"/>
        </authorList>
    </citation>
    <scope>IDENTIFICATION</scope>
</reference>
<dbReference type="SUPFAM" id="SSF48726">
    <property type="entry name" value="Immunoglobulin"/>
    <property type="match status" value="1"/>
</dbReference>
<dbReference type="GeneTree" id="ENSGT00470000042300"/>
<feature type="domain" description="Ig-like" evidence="7">
    <location>
        <begin position="118"/>
        <end position="228"/>
    </location>
</feature>
<dbReference type="PROSITE" id="PS50835">
    <property type="entry name" value="IG_LIKE"/>
    <property type="match status" value="1"/>
</dbReference>
<reference evidence="8" key="2">
    <citation type="submission" date="2025-08" db="UniProtKB">
        <authorList>
            <consortium name="Ensembl"/>
        </authorList>
    </citation>
    <scope>IDENTIFICATION</scope>
</reference>
<accession>F7C848</accession>
<feature type="coiled-coil region" evidence="4">
    <location>
        <begin position="238"/>
        <end position="265"/>
    </location>
</feature>
<dbReference type="PANTHER" id="PTHR16423:SF3">
    <property type="entry name" value="TREM-LIKE TRANSCRIPT 2 PROTEIN"/>
    <property type="match status" value="1"/>
</dbReference>
<evidence type="ECO:0000313" key="9">
    <source>
        <dbReference type="Proteomes" id="UP000002280"/>
    </source>
</evidence>
<dbReference type="GO" id="GO:0005886">
    <property type="term" value="C:plasma membrane"/>
    <property type="evidence" value="ECO:0000318"/>
    <property type="project" value="GO_Central"/>
</dbReference>
<feature type="compositionally biased region" description="Polar residues" evidence="5">
    <location>
        <begin position="329"/>
        <end position="338"/>
    </location>
</feature>
<name>F7C848_MONDO</name>
<dbReference type="eggNOG" id="ENOG502SRZV">
    <property type="taxonomic scope" value="Eukaryota"/>
</dbReference>
<dbReference type="InterPro" id="IPR036179">
    <property type="entry name" value="Ig-like_dom_sf"/>
</dbReference>
<keyword evidence="6" id="KW-1133">Transmembrane helix</keyword>
<organism evidence="8 9">
    <name type="scientific">Monodelphis domestica</name>
    <name type="common">Gray short-tailed opossum</name>
    <dbReference type="NCBI Taxonomy" id="13616"/>
    <lineage>
        <taxon>Eukaryota</taxon>
        <taxon>Metazoa</taxon>
        <taxon>Chordata</taxon>
        <taxon>Craniata</taxon>
        <taxon>Vertebrata</taxon>
        <taxon>Euteleostomi</taxon>
        <taxon>Mammalia</taxon>
        <taxon>Metatheria</taxon>
        <taxon>Didelphimorphia</taxon>
        <taxon>Didelphidae</taxon>
        <taxon>Monodelphis</taxon>
    </lineage>
</organism>
<evidence type="ECO:0000256" key="3">
    <source>
        <dbReference type="ARBA" id="ARBA00023319"/>
    </source>
</evidence>
<feature type="region of interest" description="Disordered" evidence="5">
    <location>
        <begin position="324"/>
        <end position="420"/>
    </location>
</feature>
<evidence type="ECO:0000256" key="1">
    <source>
        <dbReference type="ARBA" id="ARBA00022729"/>
    </source>
</evidence>
<dbReference type="Gene3D" id="2.60.40.10">
    <property type="entry name" value="Immunoglobulins"/>
    <property type="match status" value="1"/>
</dbReference>
<reference evidence="8 9" key="1">
    <citation type="journal article" date="2007" name="Nature">
        <title>Genome of the marsupial Monodelphis domestica reveals innovation in non-coding sequences.</title>
        <authorList>
            <person name="Mikkelsen T.S."/>
            <person name="Wakefield M.J."/>
            <person name="Aken B."/>
            <person name="Amemiya C.T."/>
            <person name="Chang J.L."/>
            <person name="Duke S."/>
            <person name="Garber M."/>
            <person name="Gentles A.J."/>
            <person name="Goodstadt L."/>
            <person name="Heger A."/>
            <person name="Jurka J."/>
            <person name="Kamal M."/>
            <person name="Mauceli E."/>
            <person name="Searle S.M."/>
            <person name="Sharpe T."/>
            <person name="Baker M.L."/>
            <person name="Batzer M.A."/>
            <person name="Benos P.V."/>
            <person name="Belov K."/>
            <person name="Clamp M."/>
            <person name="Cook A."/>
            <person name="Cuff J."/>
            <person name="Das R."/>
            <person name="Davidow L."/>
            <person name="Deakin J.E."/>
            <person name="Fazzari M.J."/>
            <person name="Glass J.L."/>
            <person name="Grabherr M."/>
            <person name="Greally J.M."/>
            <person name="Gu W."/>
            <person name="Hore T.A."/>
            <person name="Huttley G.A."/>
            <person name="Kleber M."/>
            <person name="Jirtle R.L."/>
            <person name="Koina E."/>
            <person name="Lee J.T."/>
            <person name="Mahony S."/>
            <person name="Marra M.A."/>
            <person name="Miller R.D."/>
            <person name="Nicholls R.D."/>
            <person name="Oda M."/>
            <person name="Papenfuss A.T."/>
            <person name="Parra Z.E."/>
            <person name="Pollock D.D."/>
            <person name="Ray D.A."/>
            <person name="Schein J.E."/>
            <person name="Speed T.P."/>
            <person name="Thompson K."/>
            <person name="VandeBerg J.L."/>
            <person name="Wade C.M."/>
            <person name="Walker J.A."/>
            <person name="Waters P.D."/>
            <person name="Webber C."/>
            <person name="Weidman J.R."/>
            <person name="Xie X."/>
            <person name="Zody M.C."/>
            <person name="Baldwin J."/>
            <person name="Abdouelleil A."/>
            <person name="Abdulkadir J."/>
            <person name="Abebe A."/>
            <person name="Abera B."/>
            <person name="Abreu J."/>
            <person name="Acer S.C."/>
            <person name="Aftuck L."/>
            <person name="Alexander A."/>
            <person name="An P."/>
            <person name="Anderson E."/>
            <person name="Anderson S."/>
            <person name="Arachi H."/>
            <person name="Azer M."/>
            <person name="Bachantsang P."/>
            <person name="Barry A."/>
            <person name="Bayul T."/>
            <person name="Berlin A."/>
            <person name="Bessette D."/>
            <person name="Bloom T."/>
            <person name="Bloom T."/>
            <person name="Boguslavskiy L."/>
            <person name="Bonnet C."/>
            <person name="Boukhgalter B."/>
            <person name="Bourzgui I."/>
            <person name="Brown A."/>
            <person name="Cahill P."/>
            <person name="Channer S."/>
            <person name="Cheshatsang Y."/>
            <person name="Chuda L."/>
            <person name="Citroen M."/>
            <person name="Collymore A."/>
            <person name="Cooke P."/>
            <person name="Costello M."/>
            <person name="D'Aco K."/>
            <person name="Daza R."/>
            <person name="De Haan G."/>
            <person name="DeGray S."/>
            <person name="DeMaso C."/>
            <person name="Dhargay N."/>
            <person name="Dooley K."/>
            <person name="Dooley E."/>
            <person name="Doricent M."/>
            <person name="Dorje P."/>
            <person name="Dorjee K."/>
            <person name="Dupes A."/>
            <person name="Elong R."/>
            <person name="Falk J."/>
            <person name="Farina A."/>
            <person name="Faro S."/>
            <person name="Ferguson D."/>
            <person name="Fisher S."/>
            <person name="Foley C.D."/>
            <person name="Franke A."/>
            <person name="Friedrich D."/>
            <person name="Gadbois L."/>
            <person name="Gearin G."/>
            <person name="Gearin C.R."/>
            <person name="Giannoukos G."/>
            <person name="Goode T."/>
            <person name="Graham J."/>
            <person name="Grandbois E."/>
            <person name="Grewal S."/>
            <person name="Gyaltsen K."/>
            <person name="Hafez N."/>
            <person name="Hagos B."/>
            <person name="Hall J."/>
            <person name="Henson C."/>
            <person name="Hollinger A."/>
            <person name="Honan T."/>
            <person name="Huard M.D."/>
            <person name="Hughes L."/>
            <person name="Hurhula B."/>
            <person name="Husby M.E."/>
            <person name="Kamat A."/>
            <person name="Kanga B."/>
            <person name="Kashin S."/>
            <person name="Khazanovich D."/>
            <person name="Kisner P."/>
            <person name="Lance K."/>
            <person name="Lara M."/>
            <person name="Lee W."/>
            <person name="Lennon N."/>
            <person name="Letendre F."/>
            <person name="LeVine R."/>
            <person name="Lipovsky A."/>
            <person name="Liu X."/>
            <person name="Liu J."/>
            <person name="Liu S."/>
            <person name="Lokyitsang T."/>
            <person name="Lokyitsang Y."/>
            <person name="Lubonja R."/>
            <person name="Lui A."/>
            <person name="MacDonald P."/>
            <person name="Magnisalis V."/>
            <person name="Maru K."/>
            <person name="Matthews C."/>
            <person name="McCusker W."/>
            <person name="McDonough S."/>
            <person name="Mehta T."/>
            <person name="Meldrim J."/>
            <person name="Meneus L."/>
            <person name="Mihai O."/>
            <person name="Mihalev A."/>
            <person name="Mihova T."/>
            <person name="Mittelman R."/>
            <person name="Mlenga V."/>
            <person name="Montmayeur A."/>
            <person name="Mulrain L."/>
            <person name="Navidi A."/>
            <person name="Naylor J."/>
            <person name="Negash T."/>
            <person name="Nguyen T."/>
            <person name="Nguyen N."/>
            <person name="Nicol R."/>
            <person name="Norbu C."/>
            <person name="Norbu N."/>
            <person name="Novod N."/>
            <person name="O'Neill B."/>
            <person name="Osman S."/>
            <person name="Markiewicz E."/>
            <person name="Oyono O.L."/>
            <person name="Patti C."/>
            <person name="Phunkhang P."/>
            <person name="Pierre F."/>
            <person name="Priest M."/>
            <person name="Raghuraman S."/>
            <person name="Rege F."/>
            <person name="Reyes R."/>
            <person name="Rise C."/>
            <person name="Rogov P."/>
            <person name="Ross K."/>
            <person name="Ryan E."/>
            <person name="Settipalli S."/>
            <person name="Shea T."/>
            <person name="Sherpa N."/>
            <person name="Shi L."/>
            <person name="Shih D."/>
            <person name="Sparrow T."/>
            <person name="Spaulding J."/>
            <person name="Stalker J."/>
            <person name="Stange-Thomann N."/>
            <person name="Stavropoulos S."/>
            <person name="Stone C."/>
            <person name="Strader C."/>
            <person name="Tesfaye S."/>
            <person name="Thomson T."/>
            <person name="Thoulutsang Y."/>
            <person name="Thoulutsang D."/>
            <person name="Topham K."/>
            <person name="Topping I."/>
            <person name="Tsamla T."/>
            <person name="Vassiliev H."/>
            <person name="Vo A."/>
            <person name="Wangchuk T."/>
            <person name="Wangdi T."/>
            <person name="Weiand M."/>
            <person name="Wilkinson J."/>
            <person name="Wilson A."/>
            <person name="Yadav S."/>
            <person name="Young G."/>
            <person name="Yu Q."/>
            <person name="Zembek L."/>
            <person name="Zhong D."/>
            <person name="Zimmer A."/>
            <person name="Zwirko Z."/>
            <person name="Jaffe D.B."/>
            <person name="Alvarez P."/>
            <person name="Brockman W."/>
            <person name="Butler J."/>
            <person name="Chin C."/>
            <person name="Gnerre S."/>
            <person name="MacCallum I."/>
            <person name="Graves J.A."/>
            <person name="Ponting C.P."/>
            <person name="Breen M."/>
            <person name="Samollow P.B."/>
            <person name="Lander E.S."/>
            <person name="Lindblad-Toh K."/>
        </authorList>
    </citation>
    <scope>NUCLEOTIDE SEQUENCE [LARGE SCALE GENOMIC DNA]</scope>
</reference>
<dbReference type="InParanoid" id="F7C848"/>
<keyword evidence="1" id="KW-0732">Signal</keyword>
<dbReference type="InterPro" id="IPR052314">
    <property type="entry name" value="Immune_rcpt_domain"/>
</dbReference>
<dbReference type="Ensembl" id="ENSMODT00000016568.4">
    <property type="protein sequence ID" value="ENSMODP00000016268.4"/>
    <property type="gene ID" value="ENSMODG00000013007.4"/>
</dbReference>
<proteinExistence type="predicted"/>
<dbReference type="GO" id="GO:0030168">
    <property type="term" value="P:platelet activation"/>
    <property type="evidence" value="ECO:0000318"/>
    <property type="project" value="GO_Central"/>
</dbReference>
<evidence type="ECO:0000256" key="2">
    <source>
        <dbReference type="ARBA" id="ARBA00023157"/>
    </source>
</evidence>
<dbReference type="InterPro" id="IPR013783">
    <property type="entry name" value="Ig-like_fold"/>
</dbReference>
<evidence type="ECO:0000256" key="6">
    <source>
        <dbReference type="SAM" id="Phobius"/>
    </source>
</evidence>
<feature type="transmembrane region" description="Helical" evidence="6">
    <location>
        <begin position="295"/>
        <end position="316"/>
    </location>
</feature>
<dbReference type="SMART" id="SM00409">
    <property type="entry name" value="IG"/>
    <property type="match status" value="1"/>
</dbReference>
<keyword evidence="6" id="KW-0812">Transmembrane</keyword>
<dbReference type="AlphaFoldDB" id="F7C848"/>
<dbReference type="GO" id="GO:0007165">
    <property type="term" value="P:signal transduction"/>
    <property type="evidence" value="ECO:0000318"/>
    <property type="project" value="GO_Central"/>
</dbReference>
<dbReference type="InterPro" id="IPR003599">
    <property type="entry name" value="Ig_sub"/>
</dbReference>
<protein>
    <recommendedName>
        <fullName evidence="7">Ig-like domain-containing protein</fullName>
    </recommendedName>
</protein>
<dbReference type="HOGENOM" id="CLU_077694_1_0_1"/>
<sequence>MLKDQLGGFCNSLDLVSSQKCFGGRINVSWQLIQYGTFSTSAPSQLNGNAYQPLAFSSPLPYSTEPSLLGLLRDPCDYILRKHFLHLGGPLSFQTESLSCAAPWTVEPPACPTMGFLPLLFLLLGITGCIVEGVHEVLETIAGSSISLQCRYEPKDIRARKVWCRILPTGCRSIITSVVDRRAPGSGKAHLTDLGEGLLEVVMDDVQLEDAGEYNCMVDTATGPQVIQKFILKVFLPVSRQEEEEEEKEEVVVEEEEEKEDYKEETLTLAPMEYPTSSPSFSPVEPNREAWSIPLVWGSVLLLGLLLVAAVVLAVIAGRMGGKLDICGPSQSSETSAWDTRMPAEEPSNVPYEKLGTPPSLDDTTYTNPPLGPPSGKPPPPPPPTTKSDPQVHFSSKPVTYATVVFPSEAEDGETPSQPT</sequence>
<evidence type="ECO:0000313" key="8">
    <source>
        <dbReference type="Ensembl" id="ENSMODP00000016268.4"/>
    </source>
</evidence>
<dbReference type="InterPro" id="IPR007110">
    <property type="entry name" value="Ig-like_dom"/>
</dbReference>
<evidence type="ECO:0000259" key="7">
    <source>
        <dbReference type="PROSITE" id="PS50835"/>
    </source>
</evidence>
<dbReference type="GO" id="GO:0004888">
    <property type="term" value="F:transmembrane signaling receptor activity"/>
    <property type="evidence" value="ECO:0000318"/>
    <property type="project" value="GO_Central"/>
</dbReference>
<dbReference type="OMA" id="CISLECQ"/>
<keyword evidence="2" id="KW-1015">Disulfide bond</keyword>
<feature type="compositionally biased region" description="Pro residues" evidence="5">
    <location>
        <begin position="370"/>
        <end position="385"/>
    </location>
</feature>
<dbReference type="FunCoup" id="F7C848">
    <property type="interactions" value="16"/>
</dbReference>
<keyword evidence="9" id="KW-1185">Reference proteome</keyword>
<keyword evidence="4" id="KW-0175">Coiled coil</keyword>
<dbReference type="STRING" id="13616.ENSMODP00000016268"/>
<keyword evidence="6" id="KW-0472">Membrane</keyword>
<evidence type="ECO:0000256" key="4">
    <source>
        <dbReference type="SAM" id="Coils"/>
    </source>
</evidence>
<dbReference type="PANTHER" id="PTHR16423">
    <property type="entry name" value="TREM-LIKE TRANSCRIPT PROTEIN"/>
    <property type="match status" value="1"/>
</dbReference>
<keyword evidence="3" id="KW-0393">Immunoglobulin domain</keyword>
<dbReference type="Bgee" id="ENSMODG00000013007">
    <property type="expression patterns" value="Expressed in blood and 9 other cell types or tissues"/>
</dbReference>
<evidence type="ECO:0000256" key="5">
    <source>
        <dbReference type="SAM" id="MobiDB-lite"/>
    </source>
</evidence>